<comment type="caution">
    <text evidence="1">The sequence shown here is derived from an EMBL/GenBank/DDBJ whole genome shotgun (WGS) entry which is preliminary data.</text>
</comment>
<dbReference type="OrthoDB" id="4920728at2"/>
<name>H0QTP9_ARTG1</name>
<organism evidence="1 2">
    <name type="scientific">Arthrobacter globiformis (strain ATCC 8010 / DSM 20124 / JCM 1332 / NBRC 12137 / NCIMB 8907 / NRRL B-2979 / 168)</name>
    <dbReference type="NCBI Taxonomy" id="1077972"/>
    <lineage>
        <taxon>Bacteria</taxon>
        <taxon>Bacillati</taxon>
        <taxon>Actinomycetota</taxon>
        <taxon>Actinomycetes</taxon>
        <taxon>Micrococcales</taxon>
        <taxon>Micrococcaceae</taxon>
        <taxon>Arthrobacter</taxon>
    </lineage>
</organism>
<dbReference type="Proteomes" id="UP000003828">
    <property type="component" value="Unassembled WGS sequence"/>
</dbReference>
<evidence type="ECO:0000313" key="1">
    <source>
        <dbReference type="EMBL" id="GAB16200.1"/>
    </source>
</evidence>
<gene>
    <name evidence="1" type="ORF">ARGLB_113_00560</name>
</gene>
<reference evidence="1 2" key="1">
    <citation type="submission" date="2011-12" db="EMBL/GenBank/DDBJ databases">
        <title>Whole genome shotgun sequence of Arthrobacter globiformis NBRC 12137.</title>
        <authorList>
            <person name="Miyazawa S."/>
            <person name="Hosoyama A."/>
            <person name="Tsuchikane K."/>
            <person name="Katsumata H."/>
            <person name="Yamazaki S."/>
            <person name="Fujita N."/>
        </authorList>
    </citation>
    <scope>NUCLEOTIDE SEQUENCE [LARGE SCALE GENOMIC DNA]</scope>
    <source>
        <strain evidence="1 2">NBRC 12137</strain>
    </source>
</reference>
<protein>
    <submittedName>
        <fullName evidence="1">Uncharacterized protein</fullName>
    </submittedName>
</protein>
<proteinExistence type="predicted"/>
<dbReference type="AlphaFoldDB" id="H0QTP9"/>
<dbReference type="eggNOG" id="ENOG502ZBBP">
    <property type="taxonomic scope" value="Bacteria"/>
</dbReference>
<sequence>MQAISLGHLTLPVDDVSTLAWEVSAGDTPLADGESSAEDWTYYDDIYVKCSFELDLETTLKRLRLSANARLGAVIIARPTGTPLIITSDVRDVRSGRQQIYLTVPGSQISGALWLEFQISLLDADHSDSPFAPKRLGNTVFRVERKITLEGVAPRLPMLPVSFADHGIVSSDSSLWWLRLTTRDLAASASAAIWLWLNVDNSSISRMLEDADSTESEIWLRFLEIDFMRQLLREALSNDELSLQIAYPEESLGHVLSSVIRLLGDSLDQVQQRYQEDPGRLEAELQAKVGGK</sequence>
<accession>H0QTP9</accession>
<dbReference type="EMBL" id="BAEG01000113">
    <property type="protein sequence ID" value="GAB16200.1"/>
    <property type="molecule type" value="Genomic_DNA"/>
</dbReference>
<dbReference type="STRING" id="1077972.ARGLB_113_00560"/>
<evidence type="ECO:0000313" key="2">
    <source>
        <dbReference type="Proteomes" id="UP000003828"/>
    </source>
</evidence>
<dbReference type="RefSeq" id="WP_003806151.1">
    <property type="nucleotide sequence ID" value="NZ_BAEG01000113.1"/>
</dbReference>
<keyword evidence="2" id="KW-1185">Reference proteome</keyword>